<evidence type="ECO:0000313" key="5">
    <source>
        <dbReference type="EMBL" id="ABC46196.1"/>
    </source>
</evidence>
<dbReference type="InterPro" id="IPR017927">
    <property type="entry name" value="FAD-bd_FR_type"/>
</dbReference>
<gene>
    <name evidence="5" type="ordered locus">SRU_1801</name>
</gene>
<sequence length="278" mass="31679">MRTSGPVPARSRWFLHDAAERRMDASRYSRLTFVERVDFSEELAVFRLRADTPVDFTPGQYATLGLMNDDRDRPLLRPYSVASAPGETELEFFIERVDDGALTPKLWDLDRGADVWMRNKIVGRFTLDPDRTHHLMAATVTGVGPYVSIIRDQLQKLRAGALDTPDPMLVLHGASRSWELGTYLDELQALSDQVEWFEYVPTVSRPWEDPEWDGEYGRVEDVLRKHLDATSFVPSDSAAYTCGHPKMIDKAQGILQRAGFEEDAIHEEKYFVERNGDG</sequence>
<dbReference type="InterPro" id="IPR051930">
    <property type="entry name" value="FNR_type-1"/>
</dbReference>
<dbReference type="SUPFAM" id="SSF52343">
    <property type="entry name" value="Ferredoxin reductase-like, C-terminal NADP-linked domain"/>
    <property type="match status" value="1"/>
</dbReference>
<dbReference type="InterPro" id="IPR033892">
    <property type="entry name" value="FNR_bac"/>
</dbReference>
<dbReference type="GO" id="GO:0000166">
    <property type="term" value="F:nucleotide binding"/>
    <property type="evidence" value="ECO:0007669"/>
    <property type="project" value="UniProtKB-KW"/>
</dbReference>
<evidence type="ECO:0000259" key="4">
    <source>
        <dbReference type="PROSITE" id="PS51384"/>
    </source>
</evidence>
<evidence type="ECO:0000313" key="6">
    <source>
        <dbReference type="Proteomes" id="UP000008674"/>
    </source>
</evidence>
<dbReference type="eggNOG" id="COG1018">
    <property type="taxonomic scope" value="Bacteria"/>
</dbReference>
<name>Q2S1L3_SALRD</name>
<dbReference type="InterPro" id="IPR039261">
    <property type="entry name" value="FNR_nucleotide-bd"/>
</dbReference>
<protein>
    <recommendedName>
        <fullName evidence="2">ferredoxin--NADP(+) reductase</fullName>
        <ecNumber evidence="2">1.18.1.2</ecNumber>
    </recommendedName>
</protein>
<dbReference type="OrthoDB" id="9789468at2"/>
<dbReference type="KEGG" id="sru:SRU_1801"/>
<dbReference type="EC" id="1.18.1.2" evidence="2"/>
<dbReference type="STRING" id="309807.SRU_1801"/>
<organism evidence="5 6">
    <name type="scientific">Salinibacter ruber (strain DSM 13855 / M31)</name>
    <dbReference type="NCBI Taxonomy" id="309807"/>
    <lineage>
        <taxon>Bacteria</taxon>
        <taxon>Pseudomonadati</taxon>
        <taxon>Rhodothermota</taxon>
        <taxon>Rhodothermia</taxon>
        <taxon>Rhodothermales</taxon>
        <taxon>Salinibacteraceae</taxon>
        <taxon>Salinibacter</taxon>
    </lineage>
</organism>
<dbReference type="AlphaFoldDB" id="Q2S1L3"/>
<keyword evidence="6" id="KW-1185">Reference proteome</keyword>
<accession>Q2S1L3</accession>
<proteinExistence type="inferred from homology"/>
<feature type="domain" description="FAD-binding FR-type" evidence="4">
    <location>
        <begin position="26"/>
        <end position="128"/>
    </location>
</feature>
<evidence type="ECO:0000256" key="2">
    <source>
        <dbReference type="ARBA" id="ARBA00013223"/>
    </source>
</evidence>
<evidence type="ECO:0000256" key="3">
    <source>
        <dbReference type="ARBA" id="ARBA00022741"/>
    </source>
</evidence>
<dbReference type="PANTHER" id="PTHR47878">
    <property type="entry name" value="OXIDOREDUCTASE FAD/NAD(P)-BINDING DOMAIN PROTEIN"/>
    <property type="match status" value="1"/>
</dbReference>
<dbReference type="EMBL" id="CP000159">
    <property type="protein sequence ID" value="ABC46196.1"/>
    <property type="molecule type" value="Genomic_DNA"/>
</dbReference>
<dbReference type="HOGENOM" id="CLU_936506_0_0_10"/>
<dbReference type="CDD" id="cd06195">
    <property type="entry name" value="FNR1"/>
    <property type="match status" value="1"/>
</dbReference>
<dbReference type="GO" id="GO:0004324">
    <property type="term" value="F:ferredoxin-NADP+ reductase activity"/>
    <property type="evidence" value="ECO:0007669"/>
    <property type="project" value="UniProtKB-EC"/>
</dbReference>
<comment type="similarity">
    <text evidence="1">Belongs to the ferredoxin--NADP reductase type 1 family.</text>
</comment>
<dbReference type="Gene3D" id="3.40.50.80">
    <property type="entry name" value="Nucleotide-binding domain of ferredoxin-NADP reductase (FNR) module"/>
    <property type="match status" value="1"/>
</dbReference>
<dbReference type="SUPFAM" id="SSF63380">
    <property type="entry name" value="Riboflavin synthase domain-like"/>
    <property type="match status" value="1"/>
</dbReference>
<dbReference type="Pfam" id="PF00175">
    <property type="entry name" value="NAD_binding_1"/>
    <property type="match status" value="1"/>
</dbReference>
<dbReference type="EnsemblBacteria" id="ABC46196">
    <property type="protein sequence ID" value="ABC46196"/>
    <property type="gene ID" value="SRU_1801"/>
</dbReference>
<dbReference type="InterPro" id="IPR001433">
    <property type="entry name" value="OxRdtase_FAD/NAD-bd"/>
</dbReference>
<dbReference type="PANTHER" id="PTHR47878:SF2">
    <property type="entry name" value="OXIDOREDUCTASE FAD_NAD(P)-BINDING DOMAIN PROTEIN"/>
    <property type="match status" value="1"/>
</dbReference>
<dbReference type="PROSITE" id="PS51384">
    <property type="entry name" value="FAD_FR"/>
    <property type="match status" value="1"/>
</dbReference>
<keyword evidence="3" id="KW-0547">Nucleotide-binding</keyword>
<evidence type="ECO:0000256" key="1">
    <source>
        <dbReference type="ARBA" id="ARBA00008312"/>
    </source>
</evidence>
<dbReference type="Proteomes" id="UP000008674">
    <property type="component" value="Chromosome"/>
</dbReference>
<reference evidence="5 6" key="1">
    <citation type="journal article" date="2005" name="Proc. Natl. Acad. Sci. U.S.A.">
        <title>The genome of Salinibacter ruber: convergence and gene exchange among hyperhalophilic bacteria and archaea.</title>
        <authorList>
            <person name="Mongodin E.F."/>
            <person name="Nelson K.E."/>
            <person name="Daugherty S."/>
            <person name="Deboy R.T."/>
            <person name="Wister J."/>
            <person name="Khouri H."/>
            <person name="Weidman J."/>
            <person name="Walsh D.A."/>
            <person name="Papke R.T."/>
            <person name="Sanchez Perez G."/>
            <person name="Sharma A.K."/>
            <person name="Nesbo C.L."/>
            <person name="MacLeod D."/>
            <person name="Bapteste E."/>
            <person name="Doolittle W.F."/>
            <person name="Charlebois R.L."/>
            <person name="Legault B."/>
            <person name="Rodriguez-Valera F."/>
        </authorList>
    </citation>
    <scope>NUCLEOTIDE SEQUENCE [LARGE SCALE GENOMIC DNA]</scope>
    <source>
        <strain evidence="6">DSM 13855 / CECT 5946 / M31</strain>
    </source>
</reference>
<dbReference type="InterPro" id="IPR017938">
    <property type="entry name" value="Riboflavin_synthase-like_b-brl"/>
</dbReference>
<dbReference type="Gene3D" id="2.40.30.10">
    <property type="entry name" value="Translation factors"/>
    <property type="match status" value="1"/>
</dbReference>